<dbReference type="SUPFAM" id="SSF53850">
    <property type="entry name" value="Periplasmic binding protein-like II"/>
    <property type="match status" value="1"/>
</dbReference>
<keyword evidence="2" id="KW-1185">Reference proteome</keyword>
<reference evidence="3" key="1">
    <citation type="submission" date="2016-11" db="UniProtKB">
        <authorList>
            <consortium name="WormBaseParasite"/>
        </authorList>
    </citation>
    <scope>IDENTIFICATION</scope>
</reference>
<evidence type="ECO:0000313" key="2">
    <source>
        <dbReference type="Proteomes" id="UP000095280"/>
    </source>
</evidence>
<keyword evidence="1" id="KW-0472">Membrane</keyword>
<feature type="transmembrane region" description="Helical" evidence="1">
    <location>
        <begin position="111"/>
        <end position="134"/>
    </location>
</feature>
<sequence length="146" mass="16104">LRIPRIAQLVTIKDPYLVCISDLIVSLHYANELCEDIYNADNYFNPYFMAMAFPQDAYYLPAVDFLIQRSKANGVMSMITGKYIPQTAECGSAVSAAAEAAAIPLEGVGGAYIVSLAFYVCGGVILLVELFWVFKLRNEPLDFPGF</sequence>
<proteinExistence type="predicted"/>
<keyword evidence="1" id="KW-0812">Transmembrane</keyword>
<accession>A0A1I8JJF0</accession>
<name>A0A1I8JJF0_9PLAT</name>
<dbReference type="AlphaFoldDB" id="A0A1I8JJF0"/>
<evidence type="ECO:0000313" key="3">
    <source>
        <dbReference type="WBParaSite" id="maker-uti_cns_0048256-snap-gene-0.3-mRNA-1"/>
    </source>
</evidence>
<protein>
    <submittedName>
        <fullName evidence="3">PBPe domain-containing protein</fullName>
    </submittedName>
</protein>
<dbReference type="WBParaSite" id="maker-uti_cns_0048256-snap-gene-0.3-mRNA-1">
    <property type="protein sequence ID" value="maker-uti_cns_0048256-snap-gene-0.3-mRNA-1"/>
    <property type="gene ID" value="maker-uti_cns_0048256-snap-gene-0.3"/>
</dbReference>
<organism evidence="2 3">
    <name type="scientific">Macrostomum lignano</name>
    <dbReference type="NCBI Taxonomy" id="282301"/>
    <lineage>
        <taxon>Eukaryota</taxon>
        <taxon>Metazoa</taxon>
        <taxon>Spiralia</taxon>
        <taxon>Lophotrochozoa</taxon>
        <taxon>Platyhelminthes</taxon>
        <taxon>Rhabditophora</taxon>
        <taxon>Macrostomorpha</taxon>
        <taxon>Macrostomida</taxon>
        <taxon>Macrostomidae</taxon>
        <taxon>Macrostomum</taxon>
    </lineage>
</organism>
<evidence type="ECO:0000256" key="1">
    <source>
        <dbReference type="SAM" id="Phobius"/>
    </source>
</evidence>
<dbReference type="Proteomes" id="UP000095280">
    <property type="component" value="Unplaced"/>
</dbReference>
<keyword evidence="1" id="KW-1133">Transmembrane helix</keyword>